<evidence type="ECO:0000313" key="2">
    <source>
        <dbReference type="EMBL" id="CAK6957474.1"/>
    </source>
</evidence>
<feature type="compositionally biased region" description="Polar residues" evidence="1">
    <location>
        <begin position="11"/>
        <end position="26"/>
    </location>
</feature>
<dbReference type="AlphaFoldDB" id="A0AAV1ND69"/>
<sequence length="114" mass="12893">MVSPEPLPLRQCNSNSSVQQGQSKAQQEIAAQPLRENPRHRVQTSVDHEQQQSLLEDRATEEKPQAHPQLNKSQTLFSAFGLKDSSIFRTASEDTESTETIRNLRKSFANLFSE</sequence>
<keyword evidence="3" id="KW-1185">Reference proteome</keyword>
<comment type="caution">
    <text evidence="2">The sequence shown here is derived from an EMBL/GenBank/DDBJ whole genome shotgun (WGS) entry which is preliminary data.</text>
</comment>
<accession>A0AAV1ND69</accession>
<organism evidence="2 3">
    <name type="scientific">Scomber scombrus</name>
    <name type="common">Atlantic mackerel</name>
    <name type="synonym">Scomber vernalis</name>
    <dbReference type="NCBI Taxonomy" id="13677"/>
    <lineage>
        <taxon>Eukaryota</taxon>
        <taxon>Metazoa</taxon>
        <taxon>Chordata</taxon>
        <taxon>Craniata</taxon>
        <taxon>Vertebrata</taxon>
        <taxon>Euteleostomi</taxon>
        <taxon>Actinopterygii</taxon>
        <taxon>Neopterygii</taxon>
        <taxon>Teleostei</taxon>
        <taxon>Neoteleostei</taxon>
        <taxon>Acanthomorphata</taxon>
        <taxon>Pelagiaria</taxon>
        <taxon>Scombriformes</taxon>
        <taxon>Scombridae</taxon>
        <taxon>Scomber</taxon>
    </lineage>
</organism>
<feature type="compositionally biased region" description="Basic and acidic residues" evidence="1">
    <location>
        <begin position="46"/>
        <end position="65"/>
    </location>
</feature>
<dbReference type="Proteomes" id="UP001314229">
    <property type="component" value="Unassembled WGS sequence"/>
</dbReference>
<reference evidence="2 3" key="1">
    <citation type="submission" date="2024-01" db="EMBL/GenBank/DDBJ databases">
        <authorList>
            <person name="Alioto T."/>
            <person name="Alioto T."/>
            <person name="Gomez Garrido J."/>
        </authorList>
    </citation>
    <scope>NUCLEOTIDE SEQUENCE [LARGE SCALE GENOMIC DNA]</scope>
</reference>
<gene>
    <name evidence="2" type="ORF">FSCOSCO3_A030410</name>
</gene>
<name>A0AAV1ND69_SCOSC</name>
<evidence type="ECO:0000256" key="1">
    <source>
        <dbReference type="SAM" id="MobiDB-lite"/>
    </source>
</evidence>
<feature type="region of interest" description="Disordered" evidence="1">
    <location>
        <begin position="1"/>
        <end position="74"/>
    </location>
</feature>
<proteinExistence type="predicted"/>
<dbReference type="EMBL" id="CAWUFR010000029">
    <property type="protein sequence ID" value="CAK6957474.1"/>
    <property type="molecule type" value="Genomic_DNA"/>
</dbReference>
<evidence type="ECO:0000313" key="3">
    <source>
        <dbReference type="Proteomes" id="UP001314229"/>
    </source>
</evidence>
<protein>
    <submittedName>
        <fullName evidence="2">Synapsin-2-like</fullName>
    </submittedName>
</protein>